<evidence type="ECO:0000313" key="5">
    <source>
        <dbReference type="EMBL" id="MCD7111423.1"/>
    </source>
</evidence>
<dbReference type="Pfam" id="PF13407">
    <property type="entry name" value="Peripla_BP_4"/>
    <property type="match status" value="1"/>
</dbReference>
<dbReference type="InterPro" id="IPR028082">
    <property type="entry name" value="Peripla_BP_I"/>
</dbReference>
<proteinExistence type="inferred from homology"/>
<dbReference type="InterPro" id="IPR025997">
    <property type="entry name" value="SBP_2_dom"/>
</dbReference>
<accession>A0A9X1NY64</accession>
<dbReference type="PANTHER" id="PTHR46847">
    <property type="entry name" value="D-ALLOSE-BINDING PERIPLASMIC PROTEIN-RELATED"/>
    <property type="match status" value="1"/>
</dbReference>
<keyword evidence="6" id="KW-1185">Reference proteome</keyword>
<sequence>MTISGLGPHGERAAPPERVALLADDIAAARVGRFRVAIVLHTMTSDWAKQQIAGIMATFGDCETAVIEVVDCGFAPEAQVAALDRLRGEKPDAIISIPVANSTVADAHRRVSQAGIRLLLLDNVPTGLLPGSDYVALISADNFGLGTIAAAFLAKRLANGAAVGVLSYHAEFFATNEREIAFNKWMLTNRPDICLHVRKFDSIQSAGTDALALLERHDDIAGFFVVWDTPAMEVVKALERAGLYLLVTTVDLGREAAINLASDGMICGIGAQQPYLQGVTVAQTCVLALLGKQTPNWVALPGLAVSSDNVVESFQKVWRKQAPREVLVSAKLVKGHSPS</sequence>
<reference evidence="5" key="1">
    <citation type="submission" date="2021-12" db="EMBL/GenBank/DDBJ databases">
        <authorList>
            <person name="Li Y."/>
        </authorList>
    </citation>
    <scope>NUCLEOTIDE SEQUENCE</scope>
    <source>
        <strain evidence="5">DKSPLA3</strain>
    </source>
</reference>
<dbReference type="RefSeq" id="WP_231816511.1">
    <property type="nucleotide sequence ID" value="NZ_JAJOZR010000016.1"/>
</dbReference>
<evidence type="ECO:0000256" key="2">
    <source>
        <dbReference type="ARBA" id="ARBA00007639"/>
    </source>
</evidence>
<comment type="similarity">
    <text evidence="2">Belongs to the bacterial solute-binding protein 2 family.</text>
</comment>
<protein>
    <submittedName>
        <fullName evidence="5">Substrate-binding domain-containing protein</fullName>
    </submittedName>
</protein>
<evidence type="ECO:0000259" key="4">
    <source>
        <dbReference type="Pfam" id="PF13407"/>
    </source>
</evidence>
<gene>
    <name evidence="5" type="ORF">LRX75_20495</name>
</gene>
<dbReference type="SUPFAM" id="SSF53822">
    <property type="entry name" value="Periplasmic binding protein-like I"/>
    <property type="match status" value="1"/>
</dbReference>
<comment type="caution">
    <text evidence="5">The sequence shown here is derived from an EMBL/GenBank/DDBJ whole genome shotgun (WGS) entry which is preliminary data.</text>
</comment>
<dbReference type="PANTHER" id="PTHR46847:SF1">
    <property type="entry name" value="D-ALLOSE-BINDING PERIPLASMIC PROTEIN-RELATED"/>
    <property type="match status" value="1"/>
</dbReference>
<dbReference type="EMBL" id="JAJOZR010000016">
    <property type="protein sequence ID" value="MCD7111423.1"/>
    <property type="molecule type" value="Genomic_DNA"/>
</dbReference>
<evidence type="ECO:0000256" key="3">
    <source>
        <dbReference type="ARBA" id="ARBA00022729"/>
    </source>
</evidence>
<dbReference type="Proteomes" id="UP001139089">
    <property type="component" value="Unassembled WGS sequence"/>
</dbReference>
<name>A0A9X1NY64_9HYPH</name>
<evidence type="ECO:0000313" key="6">
    <source>
        <dbReference type="Proteomes" id="UP001139089"/>
    </source>
</evidence>
<dbReference type="Gene3D" id="3.40.50.2300">
    <property type="match status" value="2"/>
</dbReference>
<feature type="domain" description="Periplasmic binding protein" evidence="4">
    <location>
        <begin position="36"/>
        <end position="292"/>
    </location>
</feature>
<dbReference type="GO" id="GO:0030313">
    <property type="term" value="C:cell envelope"/>
    <property type="evidence" value="ECO:0007669"/>
    <property type="project" value="UniProtKB-SubCell"/>
</dbReference>
<dbReference type="AlphaFoldDB" id="A0A9X1NY64"/>
<dbReference type="GO" id="GO:0030246">
    <property type="term" value="F:carbohydrate binding"/>
    <property type="evidence" value="ECO:0007669"/>
    <property type="project" value="UniProtKB-ARBA"/>
</dbReference>
<evidence type="ECO:0000256" key="1">
    <source>
        <dbReference type="ARBA" id="ARBA00004196"/>
    </source>
</evidence>
<organism evidence="5 6">
    <name type="scientific">Rhizobium quercicola</name>
    <dbReference type="NCBI Taxonomy" id="2901226"/>
    <lineage>
        <taxon>Bacteria</taxon>
        <taxon>Pseudomonadati</taxon>
        <taxon>Pseudomonadota</taxon>
        <taxon>Alphaproteobacteria</taxon>
        <taxon>Hyphomicrobiales</taxon>
        <taxon>Rhizobiaceae</taxon>
        <taxon>Rhizobium/Agrobacterium group</taxon>
        <taxon>Rhizobium</taxon>
    </lineage>
</organism>
<keyword evidence="3" id="KW-0732">Signal</keyword>
<comment type="subcellular location">
    <subcellularLocation>
        <location evidence="1">Cell envelope</location>
    </subcellularLocation>
</comment>